<accession>A0A8T1VU02</accession>
<sequence length="253" mass="28583">MSWQPPASNPFEITVDDLLVMPEIQEALTTYASENMPLTLASLPRHTGSSGVLGDSEGVTPGDEKQKKQQAVLDEDVRLDFTLQISRSMYGFRSYECAFVPCHSAPSNRKHVSIPAEEELEYQFVHATSTRSERHVHAIGAAEFVELRGKVAVQTASLRRSNLQKTEVRQQKQQIQELQATLCRLQQVEAQLLQYTQRSDQSLRLELQMLEQEVATLSERVREAVQQELNCSCLLFGTLAPVSSENERHRTEN</sequence>
<dbReference type="OrthoDB" id="116929at2759"/>
<keyword evidence="1" id="KW-0175">Coiled coil</keyword>
<protein>
    <submittedName>
        <fullName evidence="3">Uncharacterized protein</fullName>
    </submittedName>
</protein>
<organism evidence="3 4">
    <name type="scientific">Phytophthora pseudosyringae</name>
    <dbReference type="NCBI Taxonomy" id="221518"/>
    <lineage>
        <taxon>Eukaryota</taxon>
        <taxon>Sar</taxon>
        <taxon>Stramenopiles</taxon>
        <taxon>Oomycota</taxon>
        <taxon>Peronosporomycetes</taxon>
        <taxon>Peronosporales</taxon>
        <taxon>Peronosporaceae</taxon>
        <taxon>Phytophthora</taxon>
    </lineage>
</organism>
<reference evidence="3" key="1">
    <citation type="submission" date="2021-02" db="EMBL/GenBank/DDBJ databases">
        <authorList>
            <person name="Palmer J.M."/>
        </authorList>
    </citation>
    <scope>NUCLEOTIDE SEQUENCE</scope>
    <source>
        <strain evidence="3">SCRP734</strain>
    </source>
</reference>
<evidence type="ECO:0000313" key="3">
    <source>
        <dbReference type="EMBL" id="KAG7383503.1"/>
    </source>
</evidence>
<dbReference type="Proteomes" id="UP000694044">
    <property type="component" value="Unassembled WGS sequence"/>
</dbReference>
<comment type="caution">
    <text evidence="3">The sequence shown here is derived from an EMBL/GenBank/DDBJ whole genome shotgun (WGS) entry which is preliminary data.</text>
</comment>
<proteinExistence type="predicted"/>
<feature type="coiled-coil region" evidence="1">
    <location>
        <begin position="158"/>
        <end position="227"/>
    </location>
</feature>
<evidence type="ECO:0000313" key="4">
    <source>
        <dbReference type="Proteomes" id="UP000694044"/>
    </source>
</evidence>
<feature type="region of interest" description="Disordered" evidence="2">
    <location>
        <begin position="42"/>
        <end position="70"/>
    </location>
</feature>
<dbReference type="EMBL" id="JAGDFM010000175">
    <property type="protein sequence ID" value="KAG7383503.1"/>
    <property type="molecule type" value="Genomic_DNA"/>
</dbReference>
<evidence type="ECO:0000256" key="2">
    <source>
        <dbReference type="SAM" id="MobiDB-lite"/>
    </source>
</evidence>
<name>A0A8T1VU02_9STRA</name>
<keyword evidence="4" id="KW-1185">Reference proteome</keyword>
<dbReference type="AlphaFoldDB" id="A0A8T1VU02"/>
<gene>
    <name evidence="3" type="ORF">PHYPSEUDO_003596</name>
</gene>
<evidence type="ECO:0000256" key="1">
    <source>
        <dbReference type="SAM" id="Coils"/>
    </source>
</evidence>